<dbReference type="PANTHER" id="PTHR30160:SF1">
    <property type="entry name" value="LIPOPOLYSACCHARIDE 1,2-N-ACETYLGLUCOSAMINETRANSFERASE-RELATED"/>
    <property type="match status" value="1"/>
</dbReference>
<dbReference type="GO" id="GO:0009244">
    <property type="term" value="P:lipopolysaccharide core region biosynthetic process"/>
    <property type="evidence" value="ECO:0007669"/>
    <property type="project" value="TreeGrafter"/>
</dbReference>
<organism evidence="3 4">
    <name type="scientific">Candidatus Jorgensenbacteria bacterium RIFCSPLOWO2_01_FULL_45_25b</name>
    <dbReference type="NCBI Taxonomy" id="1798471"/>
    <lineage>
        <taxon>Bacteria</taxon>
        <taxon>Candidatus Joergenseniibacteriota</taxon>
    </lineage>
</organism>
<gene>
    <name evidence="3" type="ORF">A3A21_02875</name>
</gene>
<comment type="caution">
    <text evidence="3">The sequence shown here is derived from an EMBL/GenBank/DDBJ whole genome shotgun (WGS) entry which is preliminary data.</text>
</comment>
<dbReference type="InterPro" id="IPR051199">
    <property type="entry name" value="LPS_LOS_Heptosyltrfase"/>
</dbReference>
<dbReference type="GO" id="GO:0008713">
    <property type="term" value="F:ADP-heptose-lipopolysaccharide heptosyltransferase activity"/>
    <property type="evidence" value="ECO:0007669"/>
    <property type="project" value="TreeGrafter"/>
</dbReference>
<name>A0A1F6BUP2_9BACT</name>
<dbReference type="Proteomes" id="UP000176996">
    <property type="component" value="Unassembled WGS sequence"/>
</dbReference>
<accession>A0A1F6BUP2</accession>
<dbReference type="SUPFAM" id="SSF53756">
    <property type="entry name" value="UDP-Glycosyltransferase/glycogen phosphorylase"/>
    <property type="match status" value="1"/>
</dbReference>
<keyword evidence="1" id="KW-0328">Glycosyltransferase</keyword>
<dbReference type="GO" id="GO:0005829">
    <property type="term" value="C:cytosol"/>
    <property type="evidence" value="ECO:0007669"/>
    <property type="project" value="TreeGrafter"/>
</dbReference>
<evidence type="ECO:0000256" key="1">
    <source>
        <dbReference type="ARBA" id="ARBA00022676"/>
    </source>
</evidence>
<dbReference type="InterPro" id="IPR002201">
    <property type="entry name" value="Glyco_trans_9"/>
</dbReference>
<dbReference type="Pfam" id="PF01075">
    <property type="entry name" value="Glyco_transf_9"/>
    <property type="match status" value="1"/>
</dbReference>
<evidence type="ECO:0008006" key="5">
    <source>
        <dbReference type="Google" id="ProtNLM"/>
    </source>
</evidence>
<dbReference type="AlphaFoldDB" id="A0A1F6BUP2"/>
<sequence length="330" mass="37402">ANPNAHICLITSPGERGRPGAAELLKGVWYLDELFVYHQEDIASLKQKISFIRSLRARKTDLFIQLPEDLAGLRTLFRNIILARVVGARSAFGFVIRTIQLFKKAQVDYLQDETEVESLLNMLGNYGIKTRKAEFDFNITEHERKKVQDMLKKKQKNSNIIIFSPGGKRPANRWPVERFAELAERLVKRYNALIAIVGNDGECCLAEEIAKKAGKTNTLVLTGKLTLRETICLLEKTSLTVSNSTGTIHLSAALGVPTVVIDSVRNVPGRWFPYGEEHQVLYHKFLSCDYREEICIKKSIETITVDEVFEGCDNILSRHEDKKAQSGFYR</sequence>
<protein>
    <recommendedName>
        <fullName evidence="5">Glycosyltransferase family 9 protein</fullName>
    </recommendedName>
</protein>
<feature type="non-terminal residue" evidence="3">
    <location>
        <position position="1"/>
    </location>
</feature>
<proteinExistence type="predicted"/>
<dbReference type="CDD" id="cd03789">
    <property type="entry name" value="GT9_LPS_heptosyltransferase"/>
    <property type="match status" value="1"/>
</dbReference>
<dbReference type="STRING" id="1798471.A3A21_02875"/>
<keyword evidence="2" id="KW-0808">Transferase</keyword>
<evidence type="ECO:0000313" key="3">
    <source>
        <dbReference type="EMBL" id="OGG40267.1"/>
    </source>
</evidence>
<evidence type="ECO:0000256" key="2">
    <source>
        <dbReference type="ARBA" id="ARBA00022679"/>
    </source>
</evidence>
<dbReference type="EMBL" id="MFKK01000029">
    <property type="protein sequence ID" value="OGG40267.1"/>
    <property type="molecule type" value="Genomic_DNA"/>
</dbReference>
<dbReference type="PANTHER" id="PTHR30160">
    <property type="entry name" value="TETRAACYLDISACCHARIDE 4'-KINASE-RELATED"/>
    <property type="match status" value="1"/>
</dbReference>
<evidence type="ECO:0000313" key="4">
    <source>
        <dbReference type="Proteomes" id="UP000176996"/>
    </source>
</evidence>
<dbReference type="Gene3D" id="3.40.50.2000">
    <property type="entry name" value="Glycogen Phosphorylase B"/>
    <property type="match status" value="2"/>
</dbReference>
<reference evidence="3 4" key="1">
    <citation type="journal article" date="2016" name="Nat. Commun.">
        <title>Thousands of microbial genomes shed light on interconnected biogeochemical processes in an aquifer system.</title>
        <authorList>
            <person name="Anantharaman K."/>
            <person name="Brown C.T."/>
            <person name="Hug L.A."/>
            <person name="Sharon I."/>
            <person name="Castelle C.J."/>
            <person name="Probst A.J."/>
            <person name="Thomas B.C."/>
            <person name="Singh A."/>
            <person name="Wilkins M.J."/>
            <person name="Karaoz U."/>
            <person name="Brodie E.L."/>
            <person name="Williams K.H."/>
            <person name="Hubbard S.S."/>
            <person name="Banfield J.F."/>
        </authorList>
    </citation>
    <scope>NUCLEOTIDE SEQUENCE [LARGE SCALE GENOMIC DNA]</scope>
</reference>